<dbReference type="SUPFAM" id="SSF81383">
    <property type="entry name" value="F-box domain"/>
    <property type="match status" value="1"/>
</dbReference>
<dbReference type="InterPro" id="IPR053781">
    <property type="entry name" value="F-box_AtFBL13-like"/>
</dbReference>
<dbReference type="Proteomes" id="UP000238479">
    <property type="component" value="Chromosome 6"/>
</dbReference>
<organism evidence="2 3">
    <name type="scientific">Rosa chinensis</name>
    <name type="common">China rose</name>
    <dbReference type="NCBI Taxonomy" id="74649"/>
    <lineage>
        <taxon>Eukaryota</taxon>
        <taxon>Viridiplantae</taxon>
        <taxon>Streptophyta</taxon>
        <taxon>Embryophyta</taxon>
        <taxon>Tracheophyta</taxon>
        <taxon>Spermatophyta</taxon>
        <taxon>Magnoliopsida</taxon>
        <taxon>eudicotyledons</taxon>
        <taxon>Gunneridae</taxon>
        <taxon>Pentapetalae</taxon>
        <taxon>rosids</taxon>
        <taxon>fabids</taxon>
        <taxon>Rosales</taxon>
        <taxon>Rosaceae</taxon>
        <taxon>Rosoideae</taxon>
        <taxon>Rosoideae incertae sedis</taxon>
        <taxon>Rosa</taxon>
    </lineage>
</organism>
<dbReference type="InterPro" id="IPR001810">
    <property type="entry name" value="F-box_dom"/>
</dbReference>
<dbReference type="PANTHER" id="PTHR32212">
    <property type="entry name" value="CYCLIN-LIKE F-BOX"/>
    <property type="match status" value="1"/>
</dbReference>
<dbReference type="Gramene" id="PRQ25377">
    <property type="protein sequence ID" value="PRQ25377"/>
    <property type="gene ID" value="RchiOBHm_Chr6g0283051"/>
</dbReference>
<feature type="domain" description="F-box" evidence="1">
    <location>
        <begin position="64"/>
        <end position="96"/>
    </location>
</feature>
<evidence type="ECO:0000313" key="3">
    <source>
        <dbReference type="Proteomes" id="UP000238479"/>
    </source>
</evidence>
<comment type="caution">
    <text evidence="2">The sequence shown here is derived from an EMBL/GenBank/DDBJ whole genome shotgun (WGS) entry which is preliminary data.</text>
</comment>
<evidence type="ECO:0000313" key="2">
    <source>
        <dbReference type="EMBL" id="PRQ25377.1"/>
    </source>
</evidence>
<sequence length="97" mass="11374">MIDLGKWNQIEQFSSSSFHFFFLILPLFTQFKHGRLSQTGFKSKMPSNSKRLKLCSHNEDRINGFPDAILCHILSFFSIRQAVKTSILSHKWRNVWA</sequence>
<dbReference type="EMBL" id="PDCK01000044">
    <property type="protein sequence ID" value="PRQ25377.1"/>
    <property type="molecule type" value="Genomic_DNA"/>
</dbReference>
<reference evidence="2 3" key="1">
    <citation type="journal article" date="2018" name="Nat. Genet.">
        <title>The Rosa genome provides new insights in the design of modern roses.</title>
        <authorList>
            <person name="Bendahmane M."/>
        </authorList>
    </citation>
    <scope>NUCLEOTIDE SEQUENCE [LARGE SCALE GENOMIC DNA]</scope>
    <source>
        <strain evidence="3">cv. Old Blush</strain>
    </source>
</reference>
<accession>A0A2P6PTX0</accession>
<gene>
    <name evidence="2" type="ORF">RchiOBHm_Chr6g0283051</name>
</gene>
<dbReference type="AlphaFoldDB" id="A0A2P6PTX0"/>
<protein>
    <submittedName>
        <fullName evidence="2">Putative F-box domain-containing protein</fullName>
    </submittedName>
</protein>
<dbReference type="InterPro" id="IPR036047">
    <property type="entry name" value="F-box-like_dom_sf"/>
</dbReference>
<dbReference type="Pfam" id="PF00646">
    <property type="entry name" value="F-box"/>
    <property type="match status" value="1"/>
</dbReference>
<dbReference type="Gene3D" id="1.20.1280.50">
    <property type="match status" value="1"/>
</dbReference>
<dbReference type="CDD" id="cd22160">
    <property type="entry name" value="F-box_AtFBL13-like"/>
    <property type="match status" value="1"/>
</dbReference>
<evidence type="ECO:0000259" key="1">
    <source>
        <dbReference type="Pfam" id="PF00646"/>
    </source>
</evidence>
<proteinExistence type="predicted"/>
<name>A0A2P6PTX0_ROSCH</name>
<dbReference type="PANTHER" id="PTHR32212:SF234">
    <property type="entry name" value="F-BOX_LRR-REPEAT PROTEIN 13-LIKE"/>
    <property type="match status" value="1"/>
</dbReference>
<keyword evidence="3" id="KW-1185">Reference proteome</keyword>